<protein>
    <recommendedName>
        <fullName evidence="2">Dihydrodipicolinate synthase family protein</fullName>
    </recommendedName>
</protein>
<dbReference type="Gene3D" id="3.20.20.70">
    <property type="entry name" value="Aldolase class I"/>
    <property type="match status" value="1"/>
</dbReference>
<feature type="non-terminal residue" evidence="1">
    <location>
        <position position="1"/>
    </location>
</feature>
<evidence type="ECO:0000313" key="1">
    <source>
        <dbReference type="EMBL" id="SVC23933.1"/>
    </source>
</evidence>
<gene>
    <name evidence="1" type="ORF">METZ01_LOCUS276787</name>
</gene>
<dbReference type="AlphaFoldDB" id="A0A382KKF7"/>
<dbReference type="PANTHER" id="PTHR12128">
    <property type="entry name" value="DIHYDRODIPICOLINATE SYNTHASE"/>
    <property type="match status" value="1"/>
</dbReference>
<dbReference type="InterPro" id="IPR013785">
    <property type="entry name" value="Aldolase_TIM"/>
</dbReference>
<dbReference type="InterPro" id="IPR002220">
    <property type="entry name" value="DapA-like"/>
</dbReference>
<dbReference type="CDD" id="cd00408">
    <property type="entry name" value="DHDPS-like"/>
    <property type="match status" value="1"/>
</dbReference>
<organism evidence="1">
    <name type="scientific">marine metagenome</name>
    <dbReference type="NCBI Taxonomy" id="408172"/>
    <lineage>
        <taxon>unclassified sequences</taxon>
        <taxon>metagenomes</taxon>
        <taxon>ecological metagenomes</taxon>
    </lineage>
</organism>
<dbReference type="PIRSF" id="PIRSF001365">
    <property type="entry name" value="DHDPS"/>
    <property type="match status" value="1"/>
</dbReference>
<dbReference type="Pfam" id="PF00701">
    <property type="entry name" value="DHDPS"/>
    <property type="match status" value="1"/>
</dbReference>
<proteinExistence type="predicted"/>
<name>A0A382KKF7_9ZZZZ</name>
<dbReference type="GO" id="GO:0008840">
    <property type="term" value="F:4-hydroxy-tetrahydrodipicolinate synthase activity"/>
    <property type="evidence" value="ECO:0007669"/>
    <property type="project" value="TreeGrafter"/>
</dbReference>
<reference evidence="1" key="1">
    <citation type="submission" date="2018-05" db="EMBL/GenBank/DDBJ databases">
        <authorList>
            <person name="Lanie J.A."/>
            <person name="Ng W.-L."/>
            <person name="Kazmierczak K.M."/>
            <person name="Andrzejewski T.M."/>
            <person name="Davidsen T.M."/>
            <person name="Wayne K.J."/>
            <person name="Tettelin H."/>
            <person name="Glass J.I."/>
            <person name="Rusch D."/>
            <person name="Podicherti R."/>
            <person name="Tsui H.-C.T."/>
            <person name="Winkler M.E."/>
        </authorList>
    </citation>
    <scope>NUCLEOTIDE SEQUENCE</scope>
</reference>
<evidence type="ECO:0008006" key="2">
    <source>
        <dbReference type="Google" id="ProtNLM"/>
    </source>
</evidence>
<dbReference type="PRINTS" id="PR00146">
    <property type="entry name" value="DHPICSNTHASE"/>
</dbReference>
<sequence>TNLQVDTERLISQCKWLLSQNVSLAIFGTSGEANSLSIEEKIDLLDQLIDAGIDGSRMLLGTGCCALPDTIRLTSQTIKLGCAGNLILPPFYYKGVSEDGIYAAMAETIQGVGDQSLRIYLYHIPHMAGVGFSLELIERLITEFPNIVVGIKDSSDNWENTHAMLKCGWDNFSVFVGSETFLLKNMQNGGAGCISATANINPAAIDYLYRNWKLEQAEELQQGLNRVRNATTDYPMIPALKAMIAEFSNDDVWRSVRPPLVQLCEKDSQALEAKLRERGIEMRGLA</sequence>
<accession>A0A382KKF7</accession>
<dbReference type="SUPFAM" id="SSF51569">
    <property type="entry name" value="Aldolase"/>
    <property type="match status" value="1"/>
</dbReference>
<dbReference type="EMBL" id="UINC01080724">
    <property type="protein sequence ID" value="SVC23933.1"/>
    <property type="molecule type" value="Genomic_DNA"/>
</dbReference>
<dbReference type="SMART" id="SM01130">
    <property type="entry name" value="DHDPS"/>
    <property type="match status" value="1"/>
</dbReference>
<dbReference type="PANTHER" id="PTHR12128:SF67">
    <property type="entry name" value="BLR3884 PROTEIN"/>
    <property type="match status" value="1"/>
</dbReference>